<dbReference type="RefSeq" id="WP_219850730.1">
    <property type="nucleotide sequence ID" value="NZ_CP059491.1"/>
</dbReference>
<keyword evidence="3" id="KW-1185">Reference proteome</keyword>
<reference evidence="3" key="1">
    <citation type="submission" date="2020-07" db="EMBL/GenBank/DDBJ databases">
        <title>novel species isolated from the respiratory tract of Marmot.</title>
        <authorList>
            <person name="Zhang G."/>
        </authorList>
    </citation>
    <scope>NUCLEOTIDE SEQUENCE [LARGE SCALE GENOMIC DNA]</scope>
    <source>
        <strain evidence="3">686</strain>
    </source>
</reference>
<protein>
    <submittedName>
        <fullName evidence="2">Uncharacterized protein</fullName>
    </submittedName>
</protein>
<dbReference type="EMBL" id="CP059491">
    <property type="protein sequence ID" value="QMT02534.1"/>
    <property type="molecule type" value="Genomic_DNA"/>
</dbReference>
<feature type="region of interest" description="Disordered" evidence="1">
    <location>
        <begin position="34"/>
        <end position="58"/>
    </location>
</feature>
<evidence type="ECO:0000256" key="1">
    <source>
        <dbReference type="SAM" id="MobiDB-lite"/>
    </source>
</evidence>
<sequence>MRAARMSTRGGPGRTSRWMLAGVVALFAGVAGGCTGTPDERPEASESSPAESAPSMSKAEVWQAINDNMALVDPEFIRIENTPENVNLVVRYGCATSRKTLMPDGPPWRYQVREVSHPIADLPRLLAGLETLRDVGFEVPEVGSVDGLRDVSAVDARGFSVSISVDDTPAGAAPTVDVSSDSPCVRHPDPNDDR</sequence>
<gene>
    <name evidence="2" type="ORF">H1R19_05110</name>
</gene>
<name>A0A7D7LZE4_9ACTN</name>
<evidence type="ECO:0000313" key="2">
    <source>
        <dbReference type="EMBL" id="QMT02534.1"/>
    </source>
</evidence>
<dbReference type="KEGG" id="gji:H1R19_05110"/>
<feature type="compositionally biased region" description="Low complexity" evidence="1">
    <location>
        <begin position="45"/>
        <end position="55"/>
    </location>
</feature>
<feature type="region of interest" description="Disordered" evidence="1">
    <location>
        <begin position="169"/>
        <end position="194"/>
    </location>
</feature>
<dbReference type="PROSITE" id="PS51257">
    <property type="entry name" value="PROKAR_LIPOPROTEIN"/>
    <property type="match status" value="1"/>
</dbReference>
<dbReference type="Proteomes" id="UP000515663">
    <property type="component" value="Chromosome"/>
</dbReference>
<dbReference type="AlphaFoldDB" id="A0A7D7LZE4"/>
<proteinExistence type="predicted"/>
<organism evidence="2 3">
    <name type="scientific">Gordonia jinghuaiqii</name>
    <dbReference type="NCBI Taxonomy" id="2758710"/>
    <lineage>
        <taxon>Bacteria</taxon>
        <taxon>Bacillati</taxon>
        <taxon>Actinomycetota</taxon>
        <taxon>Actinomycetes</taxon>
        <taxon>Mycobacteriales</taxon>
        <taxon>Gordoniaceae</taxon>
        <taxon>Gordonia</taxon>
    </lineage>
</organism>
<feature type="compositionally biased region" description="Basic and acidic residues" evidence="1">
    <location>
        <begin position="184"/>
        <end position="194"/>
    </location>
</feature>
<evidence type="ECO:0000313" key="3">
    <source>
        <dbReference type="Proteomes" id="UP000515663"/>
    </source>
</evidence>
<accession>A0A7D7LZE4</accession>